<protein>
    <submittedName>
        <fullName evidence="2">Uncharacterized protein</fullName>
    </submittedName>
</protein>
<dbReference type="EMBL" id="BAAAHB010000002">
    <property type="protein sequence ID" value="GAA0444928.1"/>
    <property type="molecule type" value="Genomic_DNA"/>
</dbReference>
<evidence type="ECO:0000313" key="2">
    <source>
        <dbReference type="EMBL" id="GAA0444928.1"/>
    </source>
</evidence>
<feature type="region of interest" description="Disordered" evidence="1">
    <location>
        <begin position="48"/>
        <end position="80"/>
    </location>
</feature>
<dbReference type="Proteomes" id="UP001499895">
    <property type="component" value="Unassembled WGS sequence"/>
</dbReference>
<comment type="caution">
    <text evidence="2">The sequence shown here is derived from an EMBL/GenBank/DDBJ whole genome shotgun (WGS) entry which is preliminary data.</text>
</comment>
<keyword evidence="3" id="KW-1185">Reference proteome</keyword>
<gene>
    <name evidence="2" type="ORF">GCM10009544_04630</name>
</gene>
<accession>A0ABN0ZEP0</accession>
<feature type="compositionally biased region" description="Basic and acidic residues" evidence="1">
    <location>
        <begin position="51"/>
        <end position="61"/>
    </location>
</feature>
<organism evidence="2 3">
    <name type="scientific">Streptomyces stramineus</name>
    <dbReference type="NCBI Taxonomy" id="173861"/>
    <lineage>
        <taxon>Bacteria</taxon>
        <taxon>Bacillati</taxon>
        <taxon>Actinomycetota</taxon>
        <taxon>Actinomycetes</taxon>
        <taxon>Kitasatosporales</taxon>
        <taxon>Streptomycetaceae</taxon>
        <taxon>Streptomyces</taxon>
    </lineage>
</organism>
<evidence type="ECO:0000313" key="3">
    <source>
        <dbReference type="Proteomes" id="UP001499895"/>
    </source>
</evidence>
<name>A0ABN0ZEP0_9ACTN</name>
<sequence>MNLPMILSFLMKHTYGYGQLGAAAAGAEEAAAAGAGPRAVASPTAAVMHSTEARAERDLRMESPSAACRAPGRKTGCRKGAATRKTVMIMTMQV</sequence>
<reference evidence="2 3" key="1">
    <citation type="journal article" date="2019" name="Int. J. Syst. Evol. Microbiol.">
        <title>The Global Catalogue of Microorganisms (GCM) 10K type strain sequencing project: providing services to taxonomists for standard genome sequencing and annotation.</title>
        <authorList>
            <consortium name="The Broad Institute Genomics Platform"/>
            <consortium name="The Broad Institute Genome Sequencing Center for Infectious Disease"/>
            <person name="Wu L."/>
            <person name="Ma J."/>
        </authorList>
    </citation>
    <scope>NUCLEOTIDE SEQUENCE [LARGE SCALE GENOMIC DNA]</scope>
    <source>
        <strain evidence="2 3">JCM 10649</strain>
    </source>
</reference>
<proteinExistence type="predicted"/>
<evidence type="ECO:0000256" key="1">
    <source>
        <dbReference type="SAM" id="MobiDB-lite"/>
    </source>
</evidence>